<dbReference type="KEGG" id="ame:102656560"/>
<evidence type="ECO:0000313" key="2">
    <source>
        <dbReference type="Proteomes" id="UP000005203"/>
    </source>
</evidence>
<keyword evidence="2" id="KW-1185">Reference proteome</keyword>
<dbReference type="GO" id="GO:0005739">
    <property type="term" value="C:mitochondrion"/>
    <property type="evidence" value="ECO:0007669"/>
    <property type="project" value="GOC"/>
</dbReference>
<dbReference type="AlphaFoldDB" id="A0A7M7IHQ9"/>
<organism evidence="1">
    <name type="scientific">Apis mellifera</name>
    <name type="common">Honeybee</name>
    <dbReference type="NCBI Taxonomy" id="7460"/>
    <lineage>
        <taxon>Eukaryota</taxon>
        <taxon>Metazoa</taxon>
        <taxon>Ecdysozoa</taxon>
        <taxon>Arthropoda</taxon>
        <taxon>Hexapoda</taxon>
        <taxon>Insecta</taxon>
        <taxon>Pterygota</taxon>
        <taxon>Neoptera</taxon>
        <taxon>Endopterygota</taxon>
        <taxon>Hymenoptera</taxon>
        <taxon>Apocrita</taxon>
        <taxon>Aculeata</taxon>
        <taxon>Apoidea</taxon>
        <taxon>Anthophila</taxon>
        <taxon>Apidae</taxon>
        <taxon>Apis</taxon>
    </lineage>
</organism>
<accession>A0A7M7IHQ9</accession>
<gene>
    <name evidence="3" type="primary">LOC102656560</name>
</gene>
<accession>A0A8B7KM36</accession>
<dbReference type="InterPro" id="IPR010736">
    <property type="entry name" value="SHIPPO-rpt"/>
</dbReference>
<evidence type="ECO:0000313" key="3">
    <source>
        <dbReference type="RefSeq" id="XP_016769705.2"/>
    </source>
</evidence>
<evidence type="ECO:0000313" key="1">
    <source>
        <dbReference type="EnsemblMetazoa" id="XP_016769705"/>
    </source>
</evidence>
<name>A0A7M7IHQ9_APIME</name>
<dbReference type="EnsemblMetazoa" id="XM_016914216">
    <property type="protein sequence ID" value="XP_016769705"/>
    <property type="gene ID" value="LOC102656560"/>
</dbReference>
<dbReference type="GeneID" id="102656560"/>
<sequence length="543" mass="62413">MAYDRTIRFPKIITQTSVKVGPGTYEISDVTCPDRHLAEYTPFLCGTERKTIDVPKEIARLPEKSRCSEKIEKLQGGVSIDFRDIRFKEEIIETPGPISNLTETLVKEKIRSHPGTWRGPPGKLWLTRPPPSIIPTATSIPDKDYTGYDINEYGVFVKNPPIKKKPTYFYNVHRGETNATTLMYKGNFWSRMTGRTEQQPFITPGPGHYEHERKKTANEIHDEKIREIKRMTSLQPRSFDILYRVKMRENLPAPNAYKIKSVFDKYSKSRCKCDTYVVEPAPFGQTAKRFVDVDSDIPGPGTYNPVVAIKCTPSIFSAPFGSYATRFKKDPAHFGPGPSDYDLNAGNLAFESEKRYKYSYAKKMRPQTYLDTISYGEEEEECYTPRSPPKRIEETKTLVHHVAFKSKVERFPEVEKRGPDAGIYETLKAFKRNRDKCEFPMLHVPFGTRGTRSSKIWFDTKKTPDPTSYHLSKDILKNAKGGVIDRSTKIEKYTPLLGPAYYTTTDLRRLYENMSEDSHVCAEVVCSFLLPENIYRHSRNYDV</sequence>
<dbReference type="InterPro" id="IPR051291">
    <property type="entry name" value="CIMAP"/>
</dbReference>
<reference evidence="1" key="1">
    <citation type="submission" date="2021-01" db="UniProtKB">
        <authorList>
            <consortium name="EnsemblMetazoa"/>
        </authorList>
    </citation>
    <scope>IDENTIFICATION</scope>
    <source>
        <strain evidence="1">DH4</strain>
    </source>
</reference>
<dbReference type="PANTHER" id="PTHR21580">
    <property type="entry name" value="SHIPPO-1-RELATED"/>
    <property type="match status" value="1"/>
</dbReference>
<dbReference type="GO" id="GO:1902110">
    <property type="term" value="P:positive regulation of mitochondrial membrane permeability involved in apoptotic process"/>
    <property type="evidence" value="ECO:0007669"/>
    <property type="project" value="TreeGrafter"/>
</dbReference>
<reference evidence="3" key="2">
    <citation type="submission" date="2025-04" db="UniProtKB">
        <authorList>
            <consortium name="RefSeq"/>
        </authorList>
    </citation>
    <scope>IDENTIFICATION</scope>
    <source>
        <strain evidence="3">DH4</strain>
        <tissue evidence="3">Whole body</tissue>
    </source>
</reference>
<dbReference type="Pfam" id="PF07004">
    <property type="entry name" value="SHIPPO-rpt"/>
    <property type="match status" value="2"/>
</dbReference>
<dbReference type="OrthoDB" id="406368at2759"/>
<protein>
    <submittedName>
        <fullName evidence="3">Sperm-tail PG-rich repeat-containing protein 2-like</fullName>
    </submittedName>
</protein>
<dbReference type="RefSeq" id="XP_016769705.2">
    <property type="nucleotide sequence ID" value="XM_016914216.2"/>
</dbReference>
<proteinExistence type="predicted"/>
<dbReference type="Proteomes" id="UP000005203">
    <property type="component" value="Linkage group LG10"/>
</dbReference>
<dbReference type="PANTHER" id="PTHR21580:SF21">
    <property type="entry name" value="O(6)-METHYLGUANINE-INDUCED APOPTOSIS 2"/>
    <property type="match status" value="1"/>
</dbReference>